<protein>
    <recommendedName>
        <fullName evidence="7">Two-component regulator system yien regulator component protein</fullName>
    </recommendedName>
</protein>
<name>A0ABM8BSU8_9MOLU</name>
<dbReference type="InterPro" id="IPR045427">
    <property type="entry name" value="MoxR"/>
</dbReference>
<feature type="domain" description="ATPase RavA-like AAA lid" evidence="3">
    <location>
        <begin position="227"/>
        <end position="297"/>
    </location>
</feature>
<evidence type="ECO:0000313" key="5">
    <source>
        <dbReference type="EMBL" id="BDT02938.1"/>
    </source>
</evidence>
<dbReference type="EMBL" id="AP026933">
    <property type="protein sequence ID" value="BDT02938.1"/>
    <property type="molecule type" value="Genomic_DNA"/>
</dbReference>
<evidence type="ECO:0000313" key="6">
    <source>
        <dbReference type="Proteomes" id="UP001163387"/>
    </source>
</evidence>
<dbReference type="Pfam" id="PF17868">
    <property type="entry name" value="AAA_lid_8"/>
    <property type="match status" value="1"/>
</dbReference>
<dbReference type="Gene3D" id="3.40.50.300">
    <property type="entry name" value="P-loop containing nucleotide triphosphate hydrolases"/>
    <property type="match status" value="1"/>
</dbReference>
<sequence>MNTDSLLSKRIEQLIKVISADVYEKETVFKLAILALLSGESIFLLGLPGIAKSLISRRIKYALHDGRNFEYLMNRFSTPEEIFGPISIKDLLKGNYVRIIDQYLPAVDIAFLDEIWKAGPSIQNTLLTIINEKIFRNGGVDIKVPLKLLISASNELPESGKGLEALFDRFIIRMIVYGLTNEENFNDMLESITSLELKVPLELQIKTSEYEKWLKELETTVTLSKETLSFISRFRKILTEATNGKAYISDRRWKKIAKLIKASAYYNGRTTTDKPDLLIIPYCIWDNEVQEKEYTKLFNEAYCEDLTYTLKQNQIELESELETLSNNAENIKDSQNQPSIYSNPFSEEIKGIYYRLLWHSDEFPICFISRKDFQLLLRRNKKSHNIQLFYGKSLSKMEGNQKFELQLKNSSELINITNNSIIQVELTNTDSKSQFGNINSKIKDLKQQINELKVHFEQEYHRLSKTNSIFFDEQFKSLLEMAFFDKISQIPEAETEKTLSSESLTEDSPITIPNVNDTNNNSDVN</sequence>
<dbReference type="CDD" id="cd00009">
    <property type="entry name" value="AAA"/>
    <property type="match status" value="1"/>
</dbReference>
<feature type="region of interest" description="Disordered" evidence="2">
    <location>
        <begin position="495"/>
        <end position="525"/>
    </location>
</feature>
<dbReference type="InterPro" id="IPR041538">
    <property type="entry name" value="RavA-like_AAA_lid"/>
</dbReference>
<dbReference type="Pfam" id="PF20030">
    <property type="entry name" value="bpMoxR"/>
    <property type="match status" value="1"/>
</dbReference>
<dbReference type="RefSeq" id="WP_281749119.1">
    <property type="nucleotide sequence ID" value="NZ_AP026933.1"/>
</dbReference>
<dbReference type="SUPFAM" id="SSF52540">
    <property type="entry name" value="P-loop containing nucleoside triphosphate hydrolases"/>
    <property type="match status" value="1"/>
</dbReference>
<dbReference type="PANTHER" id="PTHR32204">
    <property type="entry name" value="ATPASE RAVA"/>
    <property type="match status" value="1"/>
</dbReference>
<feature type="coiled-coil region" evidence="1">
    <location>
        <begin position="435"/>
        <end position="462"/>
    </location>
</feature>
<organism evidence="5 6">
    <name type="scientific">Spiroplasma ixodetis</name>
    <dbReference type="NCBI Taxonomy" id="2141"/>
    <lineage>
        <taxon>Bacteria</taxon>
        <taxon>Bacillati</taxon>
        <taxon>Mycoplasmatota</taxon>
        <taxon>Mollicutes</taxon>
        <taxon>Entomoplasmatales</taxon>
        <taxon>Spiroplasmataceae</taxon>
        <taxon>Spiroplasma</taxon>
    </lineage>
</organism>
<keyword evidence="1" id="KW-0175">Coiled coil</keyword>
<evidence type="ECO:0000259" key="4">
    <source>
        <dbReference type="Pfam" id="PF20030"/>
    </source>
</evidence>
<feature type="domain" description="MoxR" evidence="4">
    <location>
        <begin position="10"/>
        <end position="197"/>
    </location>
</feature>
<gene>
    <name evidence="5" type="ORF">SHM_05840</name>
</gene>
<proteinExistence type="predicted"/>
<evidence type="ECO:0000256" key="2">
    <source>
        <dbReference type="SAM" id="MobiDB-lite"/>
    </source>
</evidence>
<feature type="compositionally biased region" description="Low complexity" evidence="2">
    <location>
        <begin position="509"/>
        <end position="525"/>
    </location>
</feature>
<evidence type="ECO:0008006" key="7">
    <source>
        <dbReference type="Google" id="ProtNLM"/>
    </source>
</evidence>
<keyword evidence="6" id="KW-1185">Reference proteome</keyword>
<dbReference type="Proteomes" id="UP001163387">
    <property type="component" value="Chromosome"/>
</dbReference>
<reference evidence="5 6" key="1">
    <citation type="journal article" date="2022" name="Front. Microbiol.">
        <title>Male-killing mechanisms vary between Spiroplasma species.</title>
        <authorList>
            <person name="Arai H."/>
            <person name="Inoue M."/>
            <person name="Kageyama D."/>
        </authorList>
    </citation>
    <scope>NUCLEOTIDE SEQUENCE [LARGE SCALE GENOMIC DNA]</scope>
    <source>
        <strain evidence="6">sHm</strain>
    </source>
</reference>
<dbReference type="PANTHER" id="PTHR32204:SF0">
    <property type="entry name" value="ATPASE RAVA"/>
    <property type="match status" value="1"/>
</dbReference>
<evidence type="ECO:0000259" key="3">
    <source>
        <dbReference type="Pfam" id="PF17868"/>
    </source>
</evidence>
<dbReference type="InterPro" id="IPR050513">
    <property type="entry name" value="RavA_ATPases"/>
</dbReference>
<accession>A0ABM8BSU8</accession>
<dbReference type="InterPro" id="IPR027417">
    <property type="entry name" value="P-loop_NTPase"/>
</dbReference>
<evidence type="ECO:0000256" key="1">
    <source>
        <dbReference type="SAM" id="Coils"/>
    </source>
</evidence>